<reference evidence="2" key="1">
    <citation type="submission" date="2007-04" db="EMBL/GenBank/DDBJ databases">
        <title>Annotation of Pediculus humanus corporis strain USDA.</title>
        <authorList>
            <person name="Kirkness E."/>
            <person name="Hannick L."/>
            <person name="Hass B."/>
            <person name="Bruggner R."/>
            <person name="Lawson D."/>
            <person name="Bidwell S."/>
            <person name="Joardar V."/>
            <person name="Caler E."/>
            <person name="Walenz B."/>
            <person name="Inman J."/>
            <person name="Schobel S."/>
            <person name="Galinsky K."/>
            <person name="Amedeo P."/>
            <person name="Strausberg R."/>
        </authorList>
    </citation>
    <scope>NUCLEOTIDE SEQUENCE</scope>
    <source>
        <strain evidence="2">USDA</strain>
    </source>
</reference>
<dbReference type="EMBL" id="DS235072">
    <property type="protein sequence ID" value="EEB11335.1"/>
    <property type="molecule type" value="Genomic_DNA"/>
</dbReference>
<dbReference type="GeneID" id="8238196"/>
<dbReference type="FunFam" id="3.30.70.330:FF:000092">
    <property type="entry name" value="Calcipressin-2 isoform 2"/>
    <property type="match status" value="1"/>
</dbReference>
<organism>
    <name type="scientific">Pediculus humanus subsp. corporis</name>
    <name type="common">Body louse</name>
    <dbReference type="NCBI Taxonomy" id="121224"/>
    <lineage>
        <taxon>Eukaryota</taxon>
        <taxon>Metazoa</taxon>
        <taxon>Ecdysozoa</taxon>
        <taxon>Arthropoda</taxon>
        <taxon>Hexapoda</taxon>
        <taxon>Insecta</taxon>
        <taxon>Pterygota</taxon>
        <taxon>Neoptera</taxon>
        <taxon>Paraneoptera</taxon>
        <taxon>Psocodea</taxon>
        <taxon>Troctomorpha</taxon>
        <taxon>Phthiraptera</taxon>
        <taxon>Anoplura</taxon>
        <taxon>Pediculidae</taxon>
        <taxon>Pediculus</taxon>
    </lineage>
</organism>
<gene>
    <name evidence="3" type="primary">8238196</name>
    <name evidence="2" type="ORF">Phum_PHUM106420</name>
</gene>
<dbReference type="KEGG" id="phu:Phum_PHUM106420"/>
<dbReference type="EMBL" id="AAZO01001260">
    <property type="status" value="NOT_ANNOTATED_CDS"/>
    <property type="molecule type" value="Genomic_DNA"/>
</dbReference>
<dbReference type="STRING" id="121224.E0VD79"/>
<dbReference type="InterPro" id="IPR012677">
    <property type="entry name" value="Nucleotide-bd_a/b_plait_sf"/>
</dbReference>
<dbReference type="OrthoDB" id="17212at2759"/>
<dbReference type="RefSeq" id="XP_002424073.1">
    <property type="nucleotide sequence ID" value="XM_002424028.1"/>
</dbReference>
<evidence type="ECO:0000313" key="4">
    <source>
        <dbReference type="Proteomes" id="UP000009046"/>
    </source>
</evidence>
<sequence>MSDQLMESDKLFHNDSNDIIINAVDGLPNVHPNYNEFELERNDVKTSEDSRSLDELIHDEDLPTSLIVTNIDSSVFHSEEAKKKIQVLFSQFGEPESIQFFRSFRRMRVNYKCPSAAAKARIQLHQANFGKKKINCYFAQPVSPIDLEDQHLHPPALTKQFLISPPASPPVGWEPKEESEPLVNYDLLAAIANLTPGEAHEIHPPQGGQPGIVVHVCEEPSTAVKSRIIHTRNDDRFSTDNKAKISRVSRRKTDCFVEEKQQTRNRKTQEVYGHTDEPFLLLLAPLRSLPTPINEWINDPF</sequence>
<dbReference type="InterPro" id="IPR006931">
    <property type="entry name" value="Calcipressin"/>
</dbReference>
<dbReference type="Pfam" id="PF04847">
    <property type="entry name" value="Calcipressin"/>
    <property type="match status" value="1"/>
</dbReference>
<dbReference type="SUPFAM" id="SSF54928">
    <property type="entry name" value="RNA-binding domain, RBD"/>
    <property type="match status" value="1"/>
</dbReference>
<name>E0VD79_PEDHC</name>
<dbReference type="GO" id="GO:0007617">
    <property type="term" value="P:mating behavior"/>
    <property type="evidence" value="ECO:0007669"/>
    <property type="project" value="UniProtKB-ARBA"/>
</dbReference>
<reference evidence="3" key="3">
    <citation type="submission" date="2021-02" db="UniProtKB">
        <authorList>
            <consortium name="EnsemblMetazoa"/>
        </authorList>
    </citation>
    <scope>IDENTIFICATION</scope>
    <source>
        <strain evidence="3">USDA</strain>
    </source>
</reference>
<dbReference type="GO" id="GO:0019722">
    <property type="term" value="P:calcium-mediated signaling"/>
    <property type="evidence" value="ECO:0007669"/>
    <property type="project" value="InterPro"/>
</dbReference>
<dbReference type="FunCoup" id="E0VD79">
    <property type="interactions" value="861"/>
</dbReference>
<dbReference type="GO" id="GO:0008597">
    <property type="term" value="F:calcium-dependent protein serine/threonine phosphatase regulator activity"/>
    <property type="evidence" value="ECO:0007669"/>
    <property type="project" value="TreeGrafter"/>
</dbReference>
<dbReference type="InParanoid" id="E0VD79"/>
<dbReference type="AlphaFoldDB" id="E0VD79"/>
<dbReference type="CTD" id="8238196"/>
<dbReference type="OMA" id="RIMQTRC"/>
<evidence type="ECO:0000313" key="2">
    <source>
        <dbReference type="EMBL" id="EEB11335.1"/>
    </source>
</evidence>
<dbReference type="EnsemblMetazoa" id="PHUM106420-RA">
    <property type="protein sequence ID" value="PHUM106420-PA"/>
    <property type="gene ID" value="PHUM106420"/>
</dbReference>
<evidence type="ECO:0000313" key="3">
    <source>
        <dbReference type="EnsemblMetazoa" id="PHUM106420-PA"/>
    </source>
</evidence>
<dbReference type="PANTHER" id="PTHR10300">
    <property type="entry name" value="CALCIPRESSIN"/>
    <property type="match status" value="1"/>
</dbReference>
<reference evidence="2" key="2">
    <citation type="submission" date="2007-04" db="EMBL/GenBank/DDBJ databases">
        <title>The genome of the human body louse.</title>
        <authorList>
            <consortium name="The Human Body Louse Genome Consortium"/>
            <person name="Kirkness E."/>
            <person name="Walenz B."/>
            <person name="Hass B."/>
            <person name="Bruggner R."/>
            <person name="Strausberg R."/>
        </authorList>
    </citation>
    <scope>NUCLEOTIDE SEQUENCE</scope>
    <source>
        <strain evidence="2">USDA</strain>
    </source>
</reference>
<dbReference type="CDD" id="cd12434">
    <property type="entry name" value="RRM_RCAN_like"/>
    <property type="match status" value="1"/>
</dbReference>
<proteinExistence type="inferred from homology"/>
<dbReference type="InterPro" id="IPR035979">
    <property type="entry name" value="RBD_domain_sf"/>
</dbReference>
<dbReference type="GO" id="GO:0003676">
    <property type="term" value="F:nucleic acid binding"/>
    <property type="evidence" value="ECO:0007669"/>
    <property type="project" value="InterPro"/>
</dbReference>
<protein>
    <submittedName>
        <fullName evidence="2 3">Protein sarah, putative</fullName>
    </submittedName>
</protein>
<dbReference type="GO" id="GO:0005634">
    <property type="term" value="C:nucleus"/>
    <property type="evidence" value="ECO:0007669"/>
    <property type="project" value="TreeGrafter"/>
</dbReference>
<evidence type="ECO:0000256" key="1">
    <source>
        <dbReference type="ARBA" id="ARBA00008209"/>
    </source>
</evidence>
<accession>E0VD79</accession>
<dbReference type="Proteomes" id="UP000009046">
    <property type="component" value="Unassembled WGS sequence"/>
</dbReference>
<dbReference type="HOGENOM" id="CLU_076190_1_0_1"/>
<dbReference type="Gene3D" id="3.30.70.330">
    <property type="match status" value="1"/>
</dbReference>
<dbReference type="VEuPathDB" id="VectorBase:PHUM106420"/>
<comment type="similarity">
    <text evidence="1">Belongs to the RCAN family.</text>
</comment>
<dbReference type="PANTHER" id="PTHR10300:SF14">
    <property type="entry name" value="PROTEIN SARAH"/>
    <property type="match status" value="1"/>
</dbReference>
<dbReference type="GO" id="GO:0005737">
    <property type="term" value="C:cytoplasm"/>
    <property type="evidence" value="ECO:0007669"/>
    <property type="project" value="TreeGrafter"/>
</dbReference>
<dbReference type="eggNOG" id="KOG4019">
    <property type="taxonomic scope" value="Eukaryota"/>
</dbReference>
<keyword evidence="4" id="KW-1185">Reference proteome</keyword>